<dbReference type="Pfam" id="PF00501">
    <property type="entry name" value="AMP-binding"/>
    <property type="match status" value="1"/>
</dbReference>
<dbReference type="PROSITE" id="PS00455">
    <property type="entry name" value="AMP_BINDING"/>
    <property type="match status" value="1"/>
</dbReference>
<dbReference type="InterPro" id="IPR045851">
    <property type="entry name" value="AMP-bd_C_sf"/>
</dbReference>
<dbReference type="Gene3D" id="3.40.50.12780">
    <property type="entry name" value="N-terminal domain of ligase-like"/>
    <property type="match status" value="1"/>
</dbReference>
<keyword evidence="4" id="KW-1185">Reference proteome</keyword>
<proteinExistence type="predicted"/>
<dbReference type="Proteomes" id="UP001216674">
    <property type="component" value="Unassembled WGS sequence"/>
</dbReference>
<dbReference type="Gene3D" id="3.30.300.30">
    <property type="match status" value="1"/>
</dbReference>
<dbReference type="InterPro" id="IPR042099">
    <property type="entry name" value="ANL_N_sf"/>
</dbReference>
<dbReference type="SUPFAM" id="SSF56801">
    <property type="entry name" value="Acetyl-CoA synthetase-like"/>
    <property type="match status" value="1"/>
</dbReference>
<evidence type="ECO:0000259" key="2">
    <source>
        <dbReference type="Pfam" id="PF13193"/>
    </source>
</evidence>
<name>A0ABT6B3H7_9BURK</name>
<comment type="caution">
    <text evidence="3">The sequence shown here is derived from an EMBL/GenBank/DDBJ whole genome shotgun (WGS) entry which is preliminary data.</text>
</comment>
<sequence>MSGRADRLLAGTAEPGSLLRALHAQVSAAPQRPALHSPGRTISYGKLWRRVERVCAHLCGSWGVRPGDRVATLCLNHDLQLAMLFACARLGAIFVPLNFRLAVPELSAIAAHAGIRVLLHDAPHAAAAAAVAAAAMQEPAAHAPIESLIDRPAPRGARLPAPSRPADEAPLLLAYTSGSTGQPKGALHTQAGVLANARASWWAHGMTRDDHILSVLPLFHVGGLCIQTLPALLAGAQVTLHQRFAPDGWLQALAQTRATLSLMVPATLRAVLEHPGWPGADLSSLRGVMAGSSPIPRAYIDAFHARGIPLGQVYGATETGPVSVVLRLDQAMARPGYAGWPQPEVAVRLASADGAEVPDGEVGELWLAGANLMQGYWRQPDHPDFRDGWFHSGDLAHRNADGCIEVVGRSKDMIISGGENIYPAEIENVLLGLPGVQDCAVVGLPDVHWGEVPVAVVVPAAGADLRALAQEPLREALAGHIARFKLPRRVVLLDSLPKSALGKVLKPQLRAMLEMSSG</sequence>
<dbReference type="InterPro" id="IPR025110">
    <property type="entry name" value="AMP-bd_C"/>
</dbReference>
<evidence type="ECO:0000313" key="3">
    <source>
        <dbReference type="EMBL" id="MDF3838526.1"/>
    </source>
</evidence>
<dbReference type="InterPro" id="IPR050237">
    <property type="entry name" value="ATP-dep_AMP-bd_enzyme"/>
</dbReference>
<feature type="domain" description="AMP-binding enzyme C-terminal" evidence="2">
    <location>
        <begin position="425"/>
        <end position="503"/>
    </location>
</feature>
<accession>A0ABT6B3H7</accession>
<dbReference type="Pfam" id="PF13193">
    <property type="entry name" value="AMP-binding_C"/>
    <property type="match status" value="1"/>
</dbReference>
<feature type="domain" description="AMP-dependent synthetase/ligase" evidence="1">
    <location>
        <begin position="23"/>
        <end position="377"/>
    </location>
</feature>
<gene>
    <name evidence="3" type="ORF">P3W85_37175</name>
</gene>
<dbReference type="InterPro" id="IPR020845">
    <property type="entry name" value="AMP-binding_CS"/>
</dbReference>
<dbReference type="PANTHER" id="PTHR43767">
    <property type="entry name" value="LONG-CHAIN-FATTY-ACID--COA LIGASE"/>
    <property type="match status" value="1"/>
</dbReference>
<reference evidence="3 4" key="1">
    <citation type="submission" date="2023-03" db="EMBL/GenBank/DDBJ databases">
        <title>Draft assemblies of triclosan tolerant bacteria isolated from returned activated sludge.</title>
        <authorList>
            <person name="Van Hamelsveld S."/>
        </authorList>
    </citation>
    <scope>NUCLEOTIDE SEQUENCE [LARGE SCALE GENOMIC DNA]</scope>
    <source>
        <strain evidence="3 4">GW210010_S58</strain>
    </source>
</reference>
<evidence type="ECO:0000313" key="4">
    <source>
        <dbReference type="Proteomes" id="UP001216674"/>
    </source>
</evidence>
<evidence type="ECO:0000259" key="1">
    <source>
        <dbReference type="Pfam" id="PF00501"/>
    </source>
</evidence>
<protein>
    <submittedName>
        <fullName evidence="3">AMP-binding protein</fullName>
    </submittedName>
</protein>
<dbReference type="EMBL" id="JARJLM010000600">
    <property type="protein sequence ID" value="MDF3838526.1"/>
    <property type="molecule type" value="Genomic_DNA"/>
</dbReference>
<organism evidence="3 4">
    <name type="scientific">Cupriavidus basilensis</name>
    <dbReference type="NCBI Taxonomy" id="68895"/>
    <lineage>
        <taxon>Bacteria</taxon>
        <taxon>Pseudomonadati</taxon>
        <taxon>Pseudomonadota</taxon>
        <taxon>Betaproteobacteria</taxon>
        <taxon>Burkholderiales</taxon>
        <taxon>Burkholderiaceae</taxon>
        <taxon>Cupriavidus</taxon>
    </lineage>
</organism>
<dbReference type="RefSeq" id="WP_276268461.1">
    <property type="nucleotide sequence ID" value="NZ_JARJLM010000600.1"/>
</dbReference>
<dbReference type="InterPro" id="IPR000873">
    <property type="entry name" value="AMP-dep_synth/lig_dom"/>
</dbReference>
<dbReference type="PANTHER" id="PTHR43767:SF1">
    <property type="entry name" value="NONRIBOSOMAL PEPTIDE SYNTHASE PES1 (EUROFUNG)-RELATED"/>
    <property type="match status" value="1"/>
</dbReference>